<evidence type="ECO:0000313" key="6">
    <source>
        <dbReference type="Proteomes" id="UP000475249"/>
    </source>
</evidence>
<sequence length="341" mass="38963">MLNHLNFAIIGLGRAGRFHLASLEQLNTCRLKYIVDPNIDHADQIVSRHEYTLLPNIDAVLEDPELDAVIISTPTHFHFDHICKALKAGKHVFTEKPLGKSVKDITICYELARKRQLALHLGFQRRYDKNFIELKDSIGGIGQVRTVKISSRDNPKPSLEYLKISGNIFHDMLIHDFDMLQFLFGYKVPESVFAFGHAYDPEIEKLNDFDSVLVTLKYPDGLLCSIDTSRTAVYGYDQRIELFAENGMAIAENERNNTVEVHKKEGTFRNPINYSFNLRYQEAYRKEIAEFIDGIRNNELFNIPKDQCLLAHLIADAAYDSCVGNTLIDFQEKYASVLSAE</sequence>
<evidence type="ECO:0000256" key="2">
    <source>
        <dbReference type="ARBA" id="ARBA00023002"/>
    </source>
</evidence>
<protein>
    <submittedName>
        <fullName evidence="5">Gfo/Idh/MocA family oxidoreductase</fullName>
    </submittedName>
</protein>
<dbReference type="AlphaFoldDB" id="A0A6L9EG40"/>
<dbReference type="EMBL" id="WXYO01000007">
    <property type="protein sequence ID" value="NAS13592.1"/>
    <property type="molecule type" value="Genomic_DNA"/>
</dbReference>
<evidence type="ECO:0000259" key="4">
    <source>
        <dbReference type="Pfam" id="PF22725"/>
    </source>
</evidence>
<accession>A0A6L9EG40</accession>
<dbReference type="GO" id="GO:0000166">
    <property type="term" value="F:nucleotide binding"/>
    <property type="evidence" value="ECO:0007669"/>
    <property type="project" value="InterPro"/>
</dbReference>
<dbReference type="Gene3D" id="3.40.50.720">
    <property type="entry name" value="NAD(P)-binding Rossmann-like Domain"/>
    <property type="match status" value="1"/>
</dbReference>
<comment type="caution">
    <text evidence="5">The sequence shown here is derived from an EMBL/GenBank/DDBJ whole genome shotgun (WGS) entry which is preliminary data.</text>
</comment>
<dbReference type="Gene3D" id="3.30.360.10">
    <property type="entry name" value="Dihydrodipicolinate Reductase, domain 2"/>
    <property type="match status" value="1"/>
</dbReference>
<dbReference type="InterPro" id="IPR000683">
    <property type="entry name" value="Gfo/Idh/MocA-like_OxRdtase_N"/>
</dbReference>
<dbReference type="Proteomes" id="UP000475249">
    <property type="component" value="Unassembled WGS sequence"/>
</dbReference>
<feature type="domain" description="Gfo/Idh/MocA-like oxidoreductase N-terminal" evidence="3">
    <location>
        <begin position="5"/>
        <end position="123"/>
    </location>
</feature>
<dbReference type="Pfam" id="PF22725">
    <property type="entry name" value="GFO_IDH_MocA_C3"/>
    <property type="match status" value="1"/>
</dbReference>
<proteinExistence type="inferred from homology"/>
<dbReference type="PANTHER" id="PTHR42840:SF3">
    <property type="entry name" value="BINDING ROSSMANN FOLD OXIDOREDUCTASE, PUTATIVE (AFU_ORTHOLOGUE AFUA_2G10240)-RELATED"/>
    <property type="match status" value="1"/>
</dbReference>
<dbReference type="InterPro" id="IPR036291">
    <property type="entry name" value="NAD(P)-bd_dom_sf"/>
</dbReference>
<gene>
    <name evidence="5" type="ORF">GTQ38_16385</name>
</gene>
<dbReference type="PANTHER" id="PTHR42840">
    <property type="entry name" value="NAD(P)-BINDING ROSSMANN-FOLD SUPERFAMILY PROTEIN-RELATED"/>
    <property type="match status" value="1"/>
</dbReference>
<keyword evidence="2" id="KW-0560">Oxidoreductase</keyword>
<reference evidence="5 6" key="1">
    <citation type="submission" date="2020-01" db="EMBL/GenBank/DDBJ databases">
        <title>Bacteria diversity of Porities sp.</title>
        <authorList>
            <person name="Wang G."/>
        </authorList>
    </citation>
    <scope>NUCLEOTIDE SEQUENCE [LARGE SCALE GENOMIC DNA]</scope>
    <source>
        <strain evidence="5 6">R33</strain>
    </source>
</reference>
<organism evidence="5 6">
    <name type="scientific">Poritiphilus flavus</name>
    <dbReference type="NCBI Taxonomy" id="2697053"/>
    <lineage>
        <taxon>Bacteria</taxon>
        <taxon>Pseudomonadati</taxon>
        <taxon>Bacteroidota</taxon>
        <taxon>Flavobacteriia</taxon>
        <taxon>Flavobacteriales</taxon>
        <taxon>Flavobacteriaceae</taxon>
        <taxon>Poritiphilus</taxon>
    </lineage>
</organism>
<dbReference type="InterPro" id="IPR055170">
    <property type="entry name" value="GFO_IDH_MocA-like_dom"/>
</dbReference>
<name>A0A6L9EG40_9FLAO</name>
<evidence type="ECO:0000259" key="3">
    <source>
        <dbReference type="Pfam" id="PF01408"/>
    </source>
</evidence>
<evidence type="ECO:0000313" key="5">
    <source>
        <dbReference type="EMBL" id="NAS13592.1"/>
    </source>
</evidence>
<dbReference type="GO" id="GO:0005737">
    <property type="term" value="C:cytoplasm"/>
    <property type="evidence" value="ECO:0007669"/>
    <property type="project" value="TreeGrafter"/>
</dbReference>
<dbReference type="GO" id="GO:0006740">
    <property type="term" value="P:NADPH regeneration"/>
    <property type="evidence" value="ECO:0007669"/>
    <property type="project" value="TreeGrafter"/>
</dbReference>
<dbReference type="SUPFAM" id="SSF51735">
    <property type="entry name" value="NAD(P)-binding Rossmann-fold domains"/>
    <property type="match status" value="1"/>
</dbReference>
<evidence type="ECO:0000256" key="1">
    <source>
        <dbReference type="ARBA" id="ARBA00010928"/>
    </source>
</evidence>
<dbReference type="RefSeq" id="WP_161436622.1">
    <property type="nucleotide sequence ID" value="NZ_WXYO01000007.1"/>
</dbReference>
<dbReference type="Pfam" id="PF01408">
    <property type="entry name" value="GFO_IDH_MocA"/>
    <property type="match status" value="1"/>
</dbReference>
<keyword evidence="6" id="KW-1185">Reference proteome</keyword>
<comment type="similarity">
    <text evidence="1">Belongs to the Gfo/Idh/MocA family.</text>
</comment>
<feature type="domain" description="GFO/IDH/MocA-like oxidoreductase" evidence="4">
    <location>
        <begin position="139"/>
        <end position="249"/>
    </location>
</feature>
<dbReference type="GO" id="GO:0016491">
    <property type="term" value="F:oxidoreductase activity"/>
    <property type="evidence" value="ECO:0007669"/>
    <property type="project" value="UniProtKB-KW"/>
</dbReference>
<dbReference type="SUPFAM" id="SSF55347">
    <property type="entry name" value="Glyceraldehyde-3-phosphate dehydrogenase-like, C-terminal domain"/>
    <property type="match status" value="1"/>
</dbReference>